<evidence type="ECO:0000256" key="3">
    <source>
        <dbReference type="ARBA" id="ARBA00022692"/>
    </source>
</evidence>
<feature type="transmembrane region" description="Helical" evidence="6">
    <location>
        <begin position="7"/>
        <end position="23"/>
    </location>
</feature>
<evidence type="ECO:0000256" key="2">
    <source>
        <dbReference type="ARBA" id="ARBA00022475"/>
    </source>
</evidence>
<keyword evidence="8" id="KW-1185">Reference proteome</keyword>
<keyword evidence="2" id="KW-1003">Cell membrane</keyword>
<dbReference type="PANTHER" id="PTHR30250:SF11">
    <property type="entry name" value="O-ANTIGEN TRANSPORTER-RELATED"/>
    <property type="match status" value="1"/>
</dbReference>
<comment type="subcellular location">
    <subcellularLocation>
        <location evidence="1">Cell membrane</location>
        <topology evidence="1">Multi-pass membrane protein</topology>
    </subcellularLocation>
</comment>
<evidence type="ECO:0000256" key="5">
    <source>
        <dbReference type="ARBA" id="ARBA00023136"/>
    </source>
</evidence>
<proteinExistence type="predicted"/>
<dbReference type="InterPro" id="IPR002797">
    <property type="entry name" value="Polysacc_synth"/>
</dbReference>
<evidence type="ECO:0008006" key="9">
    <source>
        <dbReference type="Google" id="ProtNLM"/>
    </source>
</evidence>
<keyword evidence="4 6" id="KW-1133">Transmembrane helix</keyword>
<name>A0A4Q0MCL5_9HYPH</name>
<evidence type="ECO:0000256" key="6">
    <source>
        <dbReference type="SAM" id="Phobius"/>
    </source>
</evidence>
<feature type="transmembrane region" description="Helical" evidence="6">
    <location>
        <begin position="187"/>
        <end position="210"/>
    </location>
</feature>
<comment type="caution">
    <text evidence="7">The sequence shown here is derived from an EMBL/GenBank/DDBJ whole genome shotgun (WGS) entry which is preliminary data.</text>
</comment>
<feature type="transmembrane region" description="Helical" evidence="6">
    <location>
        <begin position="375"/>
        <end position="397"/>
    </location>
</feature>
<feature type="transmembrane region" description="Helical" evidence="6">
    <location>
        <begin position="29"/>
        <end position="50"/>
    </location>
</feature>
<keyword evidence="5 6" id="KW-0472">Membrane</keyword>
<dbReference type="InterPro" id="IPR050833">
    <property type="entry name" value="Poly_Biosynth_Transport"/>
</dbReference>
<organism evidence="7 8">
    <name type="scientific">Hansschlegelia zhihuaiae</name>
    <dbReference type="NCBI Taxonomy" id="405005"/>
    <lineage>
        <taxon>Bacteria</taxon>
        <taxon>Pseudomonadati</taxon>
        <taxon>Pseudomonadota</taxon>
        <taxon>Alphaproteobacteria</taxon>
        <taxon>Hyphomicrobiales</taxon>
        <taxon>Methylopilaceae</taxon>
        <taxon>Hansschlegelia</taxon>
    </lineage>
</organism>
<sequence>MSLADRIAARGGAAIIGGAVAAAPQVKTAFWTLFNQATVSIGAFLVNVMLARHLPPGEYGAYALLLAAVLSLQMVLASLVFHPLSILRSVADPDESANITRSSIVLAGVVCAPLATALAVGLLFTGRADLLAPALAFFLAWQFQETTRRNLLSELRFRAAALGDTVSYPGQAVLAMCLAMTGELTLAHLLAGASMLFLTGAGLHLAQLGVPHRGPLHFRRIAKAFWATGRWSLLSNVVSSVRLLVSPWALAWLYGPAANALFQASMNIVAVANPIVTGLCNIIPQTAARESQHGVARAWRASRIYGFLGAPLIATVYGLAFALPQQTLRLIYGDGSPYVTLADAVRILVVGSALAYSTELICSFFHGVDRPRAAFLTNAAGATSSAILAFPLIWVGGVDGACAVVAISNAVRLGASCFLLSRMIARDVR</sequence>
<evidence type="ECO:0000313" key="7">
    <source>
        <dbReference type="EMBL" id="RXF70944.1"/>
    </source>
</evidence>
<reference evidence="7 8" key="1">
    <citation type="submission" date="2018-12" db="EMBL/GenBank/DDBJ databases">
        <title>bacterium Hansschlegelia zhihuaiae S113.</title>
        <authorList>
            <person name="He J."/>
        </authorList>
    </citation>
    <scope>NUCLEOTIDE SEQUENCE [LARGE SCALE GENOMIC DNA]</scope>
    <source>
        <strain evidence="7 8">S 113</strain>
    </source>
</reference>
<evidence type="ECO:0000313" key="8">
    <source>
        <dbReference type="Proteomes" id="UP000289708"/>
    </source>
</evidence>
<gene>
    <name evidence="7" type="ORF">EK403_16175</name>
</gene>
<dbReference type="PANTHER" id="PTHR30250">
    <property type="entry name" value="PST FAMILY PREDICTED COLANIC ACID TRANSPORTER"/>
    <property type="match status" value="1"/>
</dbReference>
<dbReference type="GO" id="GO:0005886">
    <property type="term" value="C:plasma membrane"/>
    <property type="evidence" value="ECO:0007669"/>
    <property type="project" value="UniProtKB-SubCell"/>
</dbReference>
<accession>A0A4Q0MCL5</accession>
<dbReference type="EMBL" id="RYFI01000016">
    <property type="protein sequence ID" value="RXF70944.1"/>
    <property type="molecule type" value="Genomic_DNA"/>
</dbReference>
<feature type="transmembrane region" description="Helical" evidence="6">
    <location>
        <begin position="104"/>
        <end position="124"/>
    </location>
</feature>
<evidence type="ECO:0000256" key="1">
    <source>
        <dbReference type="ARBA" id="ARBA00004651"/>
    </source>
</evidence>
<protein>
    <recommendedName>
        <fullName evidence="9">Lipopolysaccharide biosynthesis protein</fullName>
    </recommendedName>
</protein>
<feature type="transmembrane region" description="Helical" evidence="6">
    <location>
        <begin position="344"/>
        <end position="368"/>
    </location>
</feature>
<evidence type="ECO:0000256" key="4">
    <source>
        <dbReference type="ARBA" id="ARBA00022989"/>
    </source>
</evidence>
<dbReference type="AlphaFoldDB" id="A0A4Q0MCL5"/>
<feature type="transmembrane region" description="Helical" evidence="6">
    <location>
        <begin position="260"/>
        <end position="283"/>
    </location>
</feature>
<keyword evidence="3 6" id="KW-0812">Transmembrane</keyword>
<dbReference type="Proteomes" id="UP000289708">
    <property type="component" value="Unassembled WGS sequence"/>
</dbReference>
<dbReference type="RefSeq" id="WP_128778510.1">
    <property type="nucleotide sequence ID" value="NZ_RYFI01000016.1"/>
</dbReference>
<dbReference type="OrthoDB" id="7980222at2"/>
<feature type="transmembrane region" description="Helical" evidence="6">
    <location>
        <begin position="403"/>
        <end position="425"/>
    </location>
</feature>
<dbReference type="Pfam" id="PF01943">
    <property type="entry name" value="Polysacc_synt"/>
    <property type="match status" value="1"/>
</dbReference>
<feature type="transmembrane region" description="Helical" evidence="6">
    <location>
        <begin position="62"/>
        <end position="84"/>
    </location>
</feature>
<feature type="transmembrane region" description="Helical" evidence="6">
    <location>
        <begin position="304"/>
        <end position="324"/>
    </location>
</feature>